<dbReference type="OMA" id="VIQECIM"/>
<dbReference type="GO" id="GO:0048487">
    <property type="term" value="F:beta-tubulin binding"/>
    <property type="evidence" value="ECO:0007669"/>
    <property type="project" value="InterPro"/>
</dbReference>
<evidence type="ECO:0000256" key="3">
    <source>
        <dbReference type="ARBA" id="ARBA00006806"/>
    </source>
</evidence>
<dbReference type="AlphaFoldDB" id="D8LKL2"/>
<name>D8LKL2_ECTSI</name>
<dbReference type="InterPro" id="IPR004226">
    <property type="entry name" value="TBCA"/>
</dbReference>
<dbReference type="InterPro" id="IPR036126">
    <property type="entry name" value="TBCA_sf"/>
</dbReference>
<comment type="similarity">
    <text evidence="3 9">Belongs to the TBCA family.</text>
</comment>
<comment type="subcellular location">
    <subcellularLocation>
        <location evidence="2 9">Cytoplasm</location>
        <location evidence="2 9">Cytoskeleton</location>
    </subcellularLocation>
</comment>
<comment type="function">
    <text evidence="1">Tubulin-folding protein; involved in the early step of the tubulin folding pathway.</text>
</comment>
<sequence>MADTARQLKIKLGVCKRMVKEVASYEVEAKENEAKVQKMRDDGKDAYDIRKQEEVLQESYMMIPDSKSRLAKALEDMEGFLGEHAGAEGLPTDQLEEAKGLLVEAGITA</sequence>
<evidence type="ECO:0000256" key="7">
    <source>
        <dbReference type="ARBA" id="ARBA00023186"/>
    </source>
</evidence>
<dbReference type="STRING" id="2880.D8LKL2"/>
<dbReference type="eggNOG" id="KOG3470">
    <property type="taxonomic scope" value="Eukaryota"/>
</dbReference>
<dbReference type="EMBL" id="FN649744">
    <property type="protein sequence ID" value="CBN74602.1"/>
    <property type="molecule type" value="Genomic_DNA"/>
</dbReference>
<dbReference type="GO" id="GO:0005829">
    <property type="term" value="C:cytosol"/>
    <property type="evidence" value="ECO:0007669"/>
    <property type="project" value="TreeGrafter"/>
</dbReference>
<evidence type="ECO:0000256" key="2">
    <source>
        <dbReference type="ARBA" id="ARBA00004245"/>
    </source>
</evidence>
<accession>D8LKL2</accession>
<evidence type="ECO:0000256" key="8">
    <source>
        <dbReference type="ARBA" id="ARBA00023212"/>
    </source>
</evidence>
<dbReference type="Proteomes" id="UP000002630">
    <property type="component" value="Linkage Group LG19"/>
</dbReference>
<evidence type="ECO:0000313" key="12">
    <source>
        <dbReference type="Proteomes" id="UP000002630"/>
    </source>
</evidence>
<keyword evidence="6 9" id="KW-0493">Microtubule</keyword>
<comment type="subunit">
    <text evidence="9">Supercomplex made of cofactors A to E. Cofactors A and D function by capturing and stabilizing tubulin in a quasi-native conformation. Cofactor E binds to the cofactor D-tubulin complex; interaction with cofactor C then causes the release of tubulin polypeptides that are committed to the native state.</text>
</comment>
<dbReference type="SUPFAM" id="SSF46988">
    <property type="entry name" value="Tubulin chaperone cofactor A"/>
    <property type="match status" value="1"/>
</dbReference>
<dbReference type="Pfam" id="PF02970">
    <property type="entry name" value="TBCA"/>
    <property type="match status" value="1"/>
</dbReference>
<proteinExistence type="inferred from homology"/>
<reference evidence="11 12" key="1">
    <citation type="journal article" date="2010" name="Nature">
        <title>The Ectocarpus genome and the independent evolution of multicellularity in brown algae.</title>
        <authorList>
            <person name="Cock J.M."/>
            <person name="Sterck L."/>
            <person name="Rouze P."/>
            <person name="Scornet D."/>
            <person name="Allen A.E."/>
            <person name="Amoutzias G."/>
            <person name="Anthouard V."/>
            <person name="Artiguenave F."/>
            <person name="Aury J.M."/>
            <person name="Badger J.H."/>
            <person name="Beszteri B."/>
            <person name="Billiau K."/>
            <person name="Bonnet E."/>
            <person name="Bothwell J.H."/>
            <person name="Bowler C."/>
            <person name="Boyen C."/>
            <person name="Brownlee C."/>
            <person name="Carrano C.J."/>
            <person name="Charrier B."/>
            <person name="Cho G.Y."/>
            <person name="Coelho S.M."/>
            <person name="Collen J."/>
            <person name="Corre E."/>
            <person name="Da Silva C."/>
            <person name="Delage L."/>
            <person name="Delaroque N."/>
            <person name="Dittami S.M."/>
            <person name="Doulbeau S."/>
            <person name="Elias M."/>
            <person name="Farnham G."/>
            <person name="Gachon C.M."/>
            <person name="Gschloessl B."/>
            <person name="Heesch S."/>
            <person name="Jabbari K."/>
            <person name="Jubin C."/>
            <person name="Kawai H."/>
            <person name="Kimura K."/>
            <person name="Kloareg B."/>
            <person name="Kupper F.C."/>
            <person name="Lang D."/>
            <person name="Le Bail A."/>
            <person name="Leblanc C."/>
            <person name="Lerouge P."/>
            <person name="Lohr M."/>
            <person name="Lopez P.J."/>
            <person name="Martens C."/>
            <person name="Maumus F."/>
            <person name="Michel G."/>
            <person name="Miranda-Saavedra D."/>
            <person name="Morales J."/>
            <person name="Moreau H."/>
            <person name="Motomura T."/>
            <person name="Nagasato C."/>
            <person name="Napoli C.A."/>
            <person name="Nelson D.R."/>
            <person name="Nyvall-Collen P."/>
            <person name="Peters A.F."/>
            <person name="Pommier C."/>
            <person name="Potin P."/>
            <person name="Poulain J."/>
            <person name="Quesneville H."/>
            <person name="Read B."/>
            <person name="Rensing S.A."/>
            <person name="Ritter A."/>
            <person name="Rousvoal S."/>
            <person name="Samanta M."/>
            <person name="Samson G."/>
            <person name="Schroeder D.C."/>
            <person name="Segurens B."/>
            <person name="Strittmatter M."/>
            <person name="Tonon T."/>
            <person name="Tregear J.W."/>
            <person name="Valentin K."/>
            <person name="von Dassow P."/>
            <person name="Yamagishi T."/>
            <person name="Van de Peer Y."/>
            <person name="Wincker P."/>
        </authorList>
    </citation>
    <scope>NUCLEOTIDE SEQUENCE [LARGE SCALE GENOMIC DNA]</scope>
    <source>
        <strain evidence="12">Ec32 / CCAP1310/4</strain>
    </source>
</reference>
<evidence type="ECO:0000256" key="6">
    <source>
        <dbReference type="ARBA" id="ARBA00022701"/>
    </source>
</evidence>
<dbReference type="Gene3D" id="1.20.58.90">
    <property type="match status" value="1"/>
</dbReference>
<dbReference type="GO" id="GO:0005874">
    <property type="term" value="C:microtubule"/>
    <property type="evidence" value="ECO:0007669"/>
    <property type="project" value="UniProtKB-KW"/>
</dbReference>
<keyword evidence="10" id="KW-0175">Coiled coil</keyword>
<keyword evidence="5 9" id="KW-0963">Cytoplasm</keyword>
<keyword evidence="8 9" id="KW-0206">Cytoskeleton</keyword>
<dbReference type="PANTHER" id="PTHR21500">
    <property type="entry name" value="TUBULIN-SPECIFIC CHAPERONE A"/>
    <property type="match status" value="1"/>
</dbReference>
<evidence type="ECO:0000256" key="1">
    <source>
        <dbReference type="ARBA" id="ARBA00003046"/>
    </source>
</evidence>
<keyword evidence="12" id="KW-1185">Reference proteome</keyword>
<gene>
    <name evidence="11" type="ORF">Esi_0030_0147</name>
</gene>
<organism evidence="11 12">
    <name type="scientific">Ectocarpus siliculosus</name>
    <name type="common">Brown alga</name>
    <name type="synonym">Conferva siliculosa</name>
    <dbReference type="NCBI Taxonomy" id="2880"/>
    <lineage>
        <taxon>Eukaryota</taxon>
        <taxon>Sar</taxon>
        <taxon>Stramenopiles</taxon>
        <taxon>Ochrophyta</taxon>
        <taxon>PX clade</taxon>
        <taxon>Phaeophyceae</taxon>
        <taxon>Ectocarpales</taxon>
        <taxon>Ectocarpaceae</taxon>
        <taxon>Ectocarpus</taxon>
    </lineage>
</organism>
<dbReference type="FunFam" id="1.20.58.90:FF:000010">
    <property type="entry name" value="Tubulin-specific chaperone A"/>
    <property type="match status" value="1"/>
</dbReference>
<evidence type="ECO:0000256" key="5">
    <source>
        <dbReference type="ARBA" id="ARBA00022490"/>
    </source>
</evidence>
<dbReference type="PANTHER" id="PTHR21500:SF0">
    <property type="entry name" value="TUBULIN-SPECIFIC CHAPERONE A"/>
    <property type="match status" value="1"/>
</dbReference>
<dbReference type="EMBL" id="FN648487">
    <property type="protein sequence ID" value="CBN74602.1"/>
    <property type="molecule type" value="Genomic_DNA"/>
</dbReference>
<dbReference type="InParanoid" id="D8LKL2"/>
<dbReference type="GO" id="GO:0007021">
    <property type="term" value="P:tubulin complex assembly"/>
    <property type="evidence" value="ECO:0007669"/>
    <property type="project" value="UniProtKB-UniRule"/>
</dbReference>
<evidence type="ECO:0000313" key="11">
    <source>
        <dbReference type="EMBL" id="CBN74602.1"/>
    </source>
</evidence>
<evidence type="ECO:0000256" key="9">
    <source>
        <dbReference type="RuleBase" id="RU364030"/>
    </source>
</evidence>
<evidence type="ECO:0000256" key="10">
    <source>
        <dbReference type="SAM" id="Coils"/>
    </source>
</evidence>
<keyword evidence="7 9" id="KW-0143">Chaperone</keyword>
<feature type="coiled-coil region" evidence="10">
    <location>
        <begin position="15"/>
        <end position="42"/>
    </location>
</feature>
<dbReference type="GO" id="GO:0007023">
    <property type="term" value="P:post-chaperonin tubulin folding pathway"/>
    <property type="evidence" value="ECO:0007669"/>
    <property type="project" value="UniProtKB-UniRule"/>
</dbReference>
<dbReference type="OrthoDB" id="296187at2759"/>
<evidence type="ECO:0000256" key="4">
    <source>
        <dbReference type="ARBA" id="ARBA00015002"/>
    </source>
</evidence>
<protein>
    <recommendedName>
        <fullName evidence="4 9">Tubulin-specific chaperone A</fullName>
    </recommendedName>
</protein>